<feature type="transmembrane region" description="Helical" evidence="6">
    <location>
        <begin position="109"/>
        <end position="127"/>
    </location>
</feature>
<comment type="caution">
    <text evidence="8">The sequence shown here is derived from an EMBL/GenBank/DDBJ whole genome shotgun (WGS) entry which is preliminary data.</text>
</comment>
<evidence type="ECO:0000256" key="2">
    <source>
        <dbReference type="ARBA" id="ARBA00007635"/>
    </source>
</evidence>
<organism evidence="8 9">
    <name type="scientific">Stephania japonica</name>
    <dbReference type="NCBI Taxonomy" id="461633"/>
    <lineage>
        <taxon>Eukaryota</taxon>
        <taxon>Viridiplantae</taxon>
        <taxon>Streptophyta</taxon>
        <taxon>Embryophyta</taxon>
        <taxon>Tracheophyta</taxon>
        <taxon>Spermatophyta</taxon>
        <taxon>Magnoliopsida</taxon>
        <taxon>Ranunculales</taxon>
        <taxon>Menispermaceae</taxon>
        <taxon>Menispermoideae</taxon>
        <taxon>Cissampelideae</taxon>
        <taxon>Stephania</taxon>
    </lineage>
</organism>
<keyword evidence="4 6" id="KW-1133">Transmembrane helix</keyword>
<evidence type="ECO:0000259" key="7">
    <source>
        <dbReference type="Pfam" id="PF00892"/>
    </source>
</evidence>
<name>A0AAP0IZ42_9MAGN</name>
<dbReference type="InterPro" id="IPR030184">
    <property type="entry name" value="WAT1-related"/>
</dbReference>
<dbReference type="AlphaFoldDB" id="A0AAP0IZ42"/>
<comment type="similarity">
    <text evidence="2 6">Belongs to the drug/metabolite transporter (DMT) superfamily. Plant drug/metabolite exporter (P-DME) (TC 2.A.7.4) family.</text>
</comment>
<dbReference type="EMBL" id="JBBNAE010000005">
    <property type="protein sequence ID" value="KAK9123528.1"/>
    <property type="molecule type" value="Genomic_DNA"/>
</dbReference>
<feature type="transmembrane region" description="Helical" evidence="6">
    <location>
        <begin position="187"/>
        <end position="207"/>
    </location>
</feature>
<keyword evidence="3 6" id="KW-0812">Transmembrane</keyword>
<evidence type="ECO:0000313" key="8">
    <source>
        <dbReference type="EMBL" id="KAK9123528.1"/>
    </source>
</evidence>
<feature type="transmembrane region" description="Helical" evidence="6">
    <location>
        <begin position="310"/>
        <end position="328"/>
    </location>
</feature>
<proteinExistence type="inferred from homology"/>
<feature type="transmembrane region" description="Helical" evidence="6">
    <location>
        <begin position="252"/>
        <end position="272"/>
    </location>
</feature>
<dbReference type="PANTHER" id="PTHR31218">
    <property type="entry name" value="WAT1-RELATED PROTEIN"/>
    <property type="match status" value="1"/>
</dbReference>
<dbReference type="GO" id="GO:0016020">
    <property type="term" value="C:membrane"/>
    <property type="evidence" value="ECO:0007669"/>
    <property type="project" value="UniProtKB-SubCell"/>
</dbReference>
<dbReference type="Proteomes" id="UP001417504">
    <property type="component" value="Unassembled WGS sequence"/>
</dbReference>
<keyword evidence="5 6" id="KW-0472">Membrane</keyword>
<dbReference type="GO" id="GO:0022857">
    <property type="term" value="F:transmembrane transporter activity"/>
    <property type="evidence" value="ECO:0007669"/>
    <property type="project" value="InterPro"/>
</dbReference>
<protein>
    <recommendedName>
        <fullName evidence="6">WAT1-related protein</fullName>
    </recommendedName>
</protein>
<reference evidence="8 9" key="1">
    <citation type="submission" date="2024-01" db="EMBL/GenBank/DDBJ databases">
        <title>Genome assemblies of Stephania.</title>
        <authorList>
            <person name="Yang L."/>
        </authorList>
    </citation>
    <scope>NUCLEOTIDE SEQUENCE [LARGE SCALE GENOMIC DNA]</scope>
    <source>
        <strain evidence="8">QJT</strain>
        <tissue evidence="8">Leaf</tissue>
    </source>
</reference>
<evidence type="ECO:0000256" key="5">
    <source>
        <dbReference type="ARBA" id="ARBA00023136"/>
    </source>
</evidence>
<feature type="transmembrane region" description="Helical" evidence="6">
    <location>
        <begin position="219"/>
        <end position="240"/>
    </location>
</feature>
<dbReference type="InterPro" id="IPR000620">
    <property type="entry name" value="EamA_dom"/>
</dbReference>
<evidence type="ECO:0000256" key="4">
    <source>
        <dbReference type="ARBA" id="ARBA00022989"/>
    </source>
</evidence>
<feature type="domain" description="EamA" evidence="7">
    <location>
        <begin position="20"/>
        <end position="154"/>
    </location>
</feature>
<dbReference type="SUPFAM" id="SSF103481">
    <property type="entry name" value="Multidrug resistance efflux transporter EmrE"/>
    <property type="match status" value="1"/>
</dbReference>
<dbReference type="InterPro" id="IPR037185">
    <property type="entry name" value="EmrE-like"/>
</dbReference>
<evidence type="ECO:0000256" key="3">
    <source>
        <dbReference type="ARBA" id="ARBA00022692"/>
    </source>
</evidence>
<accession>A0AAP0IZ42</accession>
<evidence type="ECO:0000256" key="1">
    <source>
        <dbReference type="ARBA" id="ARBA00004141"/>
    </source>
</evidence>
<feature type="transmembrane region" description="Helical" evidence="6">
    <location>
        <begin position="284"/>
        <end position="304"/>
    </location>
</feature>
<feature type="transmembrane region" description="Helical" evidence="6">
    <location>
        <begin position="139"/>
        <end position="157"/>
    </location>
</feature>
<keyword evidence="9" id="KW-1185">Reference proteome</keyword>
<evidence type="ECO:0000256" key="6">
    <source>
        <dbReference type="RuleBase" id="RU363077"/>
    </source>
</evidence>
<comment type="subcellular location">
    <subcellularLocation>
        <location evidence="1 6">Membrane</location>
        <topology evidence="1 6">Multi-pass membrane protein</topology>
    </subcellularLocation>
</comment>
<feature type="transmembrane region" description="Helical" evidence="6">
    <location>
        <begin position="17"/>
        <end position="37"/>
    </location>
</feature>
<feature type="domain" description="EamA" evidence="7">
    <location>
        <begin position="189"/>
        <end position="328"/>
    </location>
</feature>
<sequence length="397" mass="43398">MESKVACPRVWRRVKPFLAVFFLQFGLAGLAIIAKLAMNQGMSPHTLTVYRHAIATVLISPFAVVFERRESEAEDIIISISQDNVAGPVIDQNLYYTGMKFTTATFTSAMGNILPALTFFMACILGLEKVNIRKARSQAKVVGTLASVGGAMIMTLIKGPVLELFWTKGIISKNNEFASGITHDHSLVKGSLMIVAGCFCWASFVILQATTLKEYPAELSLTAWICLMGTLEGAVVALAIEWRSTSAWSLNWDMKLFAALYSGIVCSGIGFYLQGMIMKERGPVFVTTFSPLTMVMVAILGSFILAERMYLGRVIGAVVIVVGLYLVVWGKSKDRITTNSSSTMSINGQIKPVKVSIAEVDGDLHMRPAHEHQFVLVDLPDTHSTRTDQLPSNSLID</sequence>
<gene>
    <name evidence="8" type="ORF">Sjap_013130</name>
</gene>
<dbReference type="Pfam" id="PF00892">
    <property type="entry name" value="EamA"/>
    <property type="match status" value="2"/>
</dbReference>
<evidence type="ECO:0000313" key="9">
    <source>
        <dbReference type="Proteomes" id="UP001417504"/>
    </source>
</evidence>